<dbReference type="InterPro" id="IPR050330">
    <property type="entry name" value="Bact_OuterMem_StrucFunc"/>
</dbReference>
<evidence type="ECO:0000313" key="4">
    <source>
        <dbReference type="Proteomes" id="UP000697998"/>
    </source>
</evidence>
<dbReference type="Pfam" id="PF00691">
    <property type="entry name" value="OmpA"/>
    <property type="match status" value="1"/>
</dbReference>
<dbReference type="PROSITE" id="PS51123">
    <property type="entry name" value="OMPA_2"/>
    <property type="match status" value="1"/>
</dbReference>
<comment type="caution">
    <text evidence="3">The sequence shown here is derived from an EMBL/GenBank/DDBJ whole genome shotgun (WGS) entry which is preliminary data.</text>
</comment>
<evidence type="ECO:0000259" key="2">
    <source>
        <dbReference type="PROSITE" id="PS51123"/>
    </source>
</evidence>
<keyword evidence="1" id="KW-0472">Membrane</keyword>
<name>A0A935PX88_9PROT</name>
<dbReference type="GO" id="GO:0016020">
    <property type="term" value="C:membrane"/>
    <property type="evidence" value="ECO:0007669"/>
    <property type="project" value="UniProtKB-UniRule"/>
</dbReference>
<dbReference type="EMBL" id="JADJMH010000001">
    <property type="protein sequence ID" value="MBK7673621.1"/>
    <property type="molecule type" value="Genomic_DNA"/>
</dbReference>
<evidence type="ECO:0000256" key="1">
    <source>
        <dbReference type="PROSITE-ProRule" id="PRU00473"/>
    </source>
</evidence>
<dbReference type="Gene3D" id="3.30.1330.60">
    <property type="entry name" value="OmpA-like domain"/>
    <property type="match status" value="1"/>
</dbReference>
<dbReference type="AlphaFoldDB" id="A0A935PX88"/>
<dbReference type="PANTHER" id="PTHR30329">
    <property type="entry name" value="STATOR ELEMENT OF FLAGELLAR MOTOR COMPLEX"/>
    <property type="match status" value="1"/>
</dbReference>
<dbReference type="SUPFAM" id="SSF103088">
    <property type="entry name" value="OmpA-like"/>
    <property type="match status" value="1"/>
</dbReference>
<organism evidence="3 4">
    <name type="scientific">Candidatus Accumulibacter proximus</name>
    <dbReference type="NCBI Taxonomy" id="2954385"/>
    <lineage>
        <taxon>Bacteria</taxon>
        <taxon>Pseudomonadati</taxon>
        <taxon>Pseudomonadota</taxon>
        <taxon>Betaproteobacteria</taxon>
        <taxon>Candidatus Accumulibacter</taxon>
    </lineage>
</organism>
<sequence length="229" mass="24714">MIGLLFVFIILVVVLALEQRRQQQVVEDQRAAILRAGDPRGIVTTAIGKGIEAALPGIRVDPESGVISLPEDVLFALGSAELTPQGRGALALASQGLTGVLPCFVASELAHSRNCPDNRGGHQIETIFIEGHTDSRPLRRNGYDNINLSLDRARAVQAALVVGSALDAYRNKAGQPLFSYSAYADTRPLRGTDPSAGRNRRVDLRIVLTYRPIGEVLGELMALEEQVVR</sequence>
<accession>A0A935PX88</accession>
<dbReference type="InterPro" id="IPR006665">
    <property type="entry name" value="OmpA-like"/>
</dbReference>
<reference evidence="3 4" key="1">
    <citation type="submission" date="2020-10" db="EMBL/GenBank/DDBJ databases">
        <title>Connecting structure to function with the recovery of over 1000 high-quality activated sludge metagenome-assembled genomes encoding full-length rRNA genes using long-read sequencing.</title>
        <authorList>
            <person name="Singleton C.M."/>
            <person name="Petriglieri F."/>
            <person name="Kristensen J.M."/>
            <person name="Kirkegaard R.H."/>
            <person name="Michaelsen T.Y."/>
            <person name="Andersen M.H."/>
            <person name="Karst S.M."/>
            <person name="Dueholm M.S."/>
            <person name="Nielsen P.H."/>
            <person name="Albertsen M."/>
        </authorList>
    </citation>
    <scope>NUCLEOTIDE SEQUENCE [LARGE SCALE GENOMIC DNA]</scope>
    <source>
        <strain evidence="3">EsbW_18-Q3-R4-48_BATAC.285</strain>
    </source>
</reference>
<dbReference type="PANTHER" id="PTHR30329:SF21">
    <property type="entry name" value="LIPOPROTEIN YIAD-RELATED"/>
    <property type="match status" value="1"/>
</dbReference>
<dbReference type="InterPro" id="IPR036737">
    <property type="entry name" value="OmpA-like_sf"/>
</dbReference>
<proteinExistence type="predicted"/>
<protein>
    <submittedName>
        <fullName evidence="3">OmpA family protein</fullName>
    </submittedName>
</protein>
<dbReference type="Proteomes" id="UP000697998">
    <property type="component" value="Unassembled WGS sequence"/>
</dbReference>
<evidence type="ECO:0000313" key="3">
    <source>
        <dbReference type="EMBL" id="MBK7673621.1"/>
    </source>
</evidence>
<gene>
    <name evidence="3" type="ORF">IPJ27_01995</name>
</gene>
<feature type="domain" description="OmpA-like" evidence="2">
    <location>
        <begin position="62"/>
        <end position="210"/>
    </location>
</feature>